<dbReference type="Gene3D" id="2.40.110.10">
    <property type="entry name" value="Butyryl-CoA Dehydrogenase, subunit A, domain 2"/>
    <property type="match status" value="1"/>
</dbReference>
<evidence type="ECO:0000259" key="10">
    <source>
        <dbReference type="Pfam" id="PF02771"/>
    </source>
</evidence>
<dbReference type="Gene3D" id="1.20.140.10">
    <property type="entry name" value="Butyryl-CoA Dehydrogenase, subunit A, domain 3"/>
    <property type="match status" value="1"/>
</dbReference>
<comment type="caution">
    <text evidence="11">The sequence shown here is derived from an EMBL/GenBank/DDBJ whole genome shotgun (WGS) entry which is preliminary data.</text>
</comment>
<dbReference type="Pfam" id="PF02770">
    <property type="entry name" value="Acyl-CoA_dh_M"/>
    <property type="match status" value="1"/>
</dbReference>
<evidence type="ECO:0000259" key="8">
    <source>
        <dbReference type="Pfam" id="PF00441"/>
    </source>
</evidence>
<dbReference type="PANTHER" id="PTHR48083">
    <property type="entry name" value="MEDIUM-CHAIN SPECIFIC ACYL-COA DEHYDROGENASE, MITOCHONDRIAL-RELATED"/>
    <property type="match status" value="1"/>
</dbReference>
<keyword evidence="12" id="KW-1185">Reference proteome</keyword>
<dbReference type="GO" id="GO:0033539">
    <property type="term" value="P:fatty acid beta-oxidation using acyl-CoA dehydrogenase"/>
    <property type="evidence" value="ECO:0007669"/>
    <property type="project" value="TreeGrafter"/>
</dbReference>
<dbReference type="SUPFAM" id="SSF56645">
    <property type="entry name" value="Acyl-CoA dehydrogenase NM domain-like"/>
    <property type="match status" value="1"/>
</dbReference>
<dbReference type="InterPro" id="IPR036250">
    <property type="entry name" value="AcylCo_DH-like_C"/>
</dbReference>
<feature type="domain" description="Acyl-CoA dehydrogenase/oxidase N-terminal" evidence="10">
    <location>
        <begin position="11"/>
        <end position="126"/>
    </location>
</feature>
<feature type="domain" description="Acyl-CoA dehydrogenase/oxidase C-terminal" evidence="8">
    <location>
        <begin position="246"/>
        <end position="394"/>
    </location>
</feature>
<evidence type="ECO:0000256" key="7">
    <source>
        <dbReference type="RuleBase" id="RU362125"/>
    </source>
</evidence>
<reference evidence="11 12" key="1">
    <citation type="journal article" date="2014" name="Antonie Van Leeuwenhoek">
        <title>Hyphomonas beringensis sp. nov. and Hyphomonas chukchiensis sp. nov., isolated from surface seawater of the Bering Sea and Chukchi Sea.</title>
        <authorList>
            <person name="Li C."/>
            <person name="Lai Q."/>
            <person name="Li G."/>
            <person name="Dong C."/>
            <person name="Wang J."/>
            <person name="Liao Y."/>
            <person name="Shao Z."/>
        </authorList>
    </citation>
    <scope>NUCLEOTIDE SEQUENCE [LARGE SCALE GENOMIC DNA]</scope>
    <source>
        <strain evidence="11 12">SCH89</strain>
    </source>
</reference>
<evidence type="ECO:0000256" key="4">
    <source>
        <dbReference type="ARBA" id="ARBA00022630"/>
    </source>
</evidence>
<dbReference type="SUPFAM" id="SSF47203">
    <property type="entry name" value="Acyl-CoA dehydrogenase C-terminal domain-like"/>
    <property type="match status" value="1"/>
</dbReference>
<dbReference type="FunFam" id="2.40.110.10:FF:000002">
    <property type="entry name" value="Acyl-CoA dehydrogenase fadE12"/>
    <property type="match status" value="1"/>
</dbReference>
<dbReference type="Proteomes" id="UP000024942">
    <property type="component" value="Unassembled WGS sequence"/>
</dbReference>
<dbReference type="InterPro" id="IPR037069">
    <property type="entry name" value="AcylCoA_DH/ox_N_sf"/>
</dbReference>
<dbReference type="eggNOG" id="COG1960">
    <property type="taxonomic scope" value="Bacteria"/>
</dbReference>
<dbReference type="STRING" id="1280953.HOC_14143"/>
<dbReference type="GO" id="GO:0005737">
    <property type="term" value="C:cytoplasm"/>
    <property type="evidence" value="ECO:0007669"/>
    <property type="project" value="TreeGrafter"/>
</dbReference>
<dbReference type="GO" id="GO:0003995">
    <property type="term" value="F:acyl-CoA dehydrogenase activity"/>
    <property type="evidence" value="ECO:0007669"/>
    <property type="project" value="TreeGrafter"/>
</dbReference>
<evidence type="ECO:0000256" key="2">
    <source>
        <dbReference type="ARBA" id="ARBA00009347"/>
    </source>
</evidence>
<evidence type="ECO:0000313" key="11">
    <source>
        <dbReference type="EMBL" id="KDA01666.1"/>
    </source>
</evidence>
<evidence type="ECO:0000256" key="6">
    <source>
        <dbReference type="ARBA" id="ARBA00023002"/>
    </source>
</evidence>
<dbReference type="InterPro" id="IPR046373">
    <property type="entry name" value="Acyl-CoA_Oxase/DH_mid-dom_sf"/>
</dbReference>
<protein>
    <submittedName>
        <fullName evidence="11">Acyl-CoA dehydrogenase</fullName>
    </submittedName>
</protein>
<evidence type="ECO:0000313" key="12">
    <source>
        <dbReference type="Proteomes" id="UP000024942"/>
    </source>
</evidence>
<evidence type="ECO:0000256" key="3">
    <source>
        <dbReference type="ARBA" id="ARBA00011738"/>
    </source>
</evidence>
<dbReference type="Pfam" id="PF02771">
    <property type="entry name" value="Acyl-CoA_dh_N"/>
    <property type="match status" value="1"/>
</dbReference>
<dbReference type="InterPro" id="IPR009100">
    <property type="entry name" value="AcylCoA_DH/oxidase_NM_dom_sf"/>
</dbReference>
<comment type="similarity">
    <text evidence="2 7">Belongs to the acyl-CoA dehydrogenase family.</text>
</comment>
<dbReference type="PANTHER" id="PTHR48083:SF13">
    <property type="entry name" value="ACYL-COA DEHYDROGENASE FAMILY MEMBER 11"/>
    <property type="match status" value="1"/>
</dbReference>
<organism evidence="11 12">
    <name type="scientific">Hyphomonas oceanitis SCH89</name>
    <dbReference type="NCBI Taxonomy" id="1280953"/>
    <lineage>
        <taxon>Bacteria</taxon>
        <taxon>Pseudomonadati</taxon>
        <taxon>Pseudomonadota</taxon>
        <taxon>Alphaproteobacteria</taxon>
        <taxon>Hyphomonadales</taxon>
        <taxon>Hyphomonadaceae</taxon>
        <taxon>Hyphomonas</taxon>
    </lineage>
</organism>
<comment type="cofactor">
    <cofactor evidence="1 7">
        <name>FAD</name>
        <dbReference type="ChEBI" id="CHEBI:57692"/>
    </cofactor>
</comment>
<dbReference type="InterPro" id="IPR013786">
    <property type="entry name" value="AcylCoA_DH/ox_N"/>
</dbReference>
<dbReference type="GO" id="GO:0050660">
    <property type="term" value="F:flavin adenine dinucleotide binding"/>
    <property type="evidence" value="ECO:0007669"/>
    <property type="project" value="InterPro"/>
</dbReference>
<proteinExistence type="inferred from homology"/>
<dbReference type="AlphaFoldDB" id="A0A059G4C1"/>
<dbReference type="InterPro" id="IPR050741">
    <property type="entry name" value="Acyl-CoA_dehydrogenase"/>
</dbReference>
<keyword evidence="5 7" id="KW-0274">FAD</keyword>
<dbReference type="Gene3D" id="1.10.540.10">
    <property type="entry name" value="Acyl-CoA dehydrogenase/oxidase, N-terminal domain"/>
    <property type="match status" value="1"/>
</dbReference>
<evidence type="ECO:0000256" key="5">
    <source>
        <dbReference type="ARBA" id="ARBA00022827"/>
    </source>
</evidence>
<keyword evidence="6 7" id="KW-0560">Oxidoreductase</keyword>
<evidence type="ECO:0000256" key="1">
    <source>
        <dbReference type="ARBA" id="ARBA00001974"/>
    </source>
</evidence>
<gene>
    <name evidence="11" type="ORF">HOC_14143</name>
</gene>
<name>A0A059G4C1_9PROT</name>
<accession>A0A059G4C1</accession>
<dbReference type="Pfam" id="PF00441">
    <property type="entry name" value="Acyl-CoA_dh_1"/>
    <property type="match status" value="1"/>
</dbReference>
<comment type="subunit">
    <text evidence="3">Homodimer.</text>
</comment>
<evidence type="ECO:0000259" key="9">
    <source>
        <dbReference type="Pfam" id="PF02770"/>
    </source>
</evidence>
<dbReference type="EMBL" id="ARYL01000023">
    <property type="protein sequence ID" value="KDA01666.1"/>
    <property type="molecule type" value="Genomic_DNA"/>
</dbReference>
<keyword evidence="4 7" id="KW-0285">Flavoprotein</keyword>
<sequence>MTMAIDFTIPDDAKEVRERVRQWVQDECIPAEKEMSAGKAYKTVLAELRKKARAQGLWLPFIPVEHGGMGLGPLANALVQMELGQSHLGALSMNSQGPDDATMLTLLAHGTDFQKEKYLKPLFNGEKRICYSMTEKAAGADATGMQTTAVKDGKGNYVLNGEKWFSSAASAADIAVVMAKTNPDAPRHQQYSTFIVELPNPGYKILRDIPTMAVHGAHYEEMGGGHAEVKIDNLIVPEENLLGGEGGGFSMGQHRLAYGRLRHGMHNVAMAQRALDLATEHVTKRTTFGKGLEDRQGVQFMLAECASELYIARLMLMHIAYKAENGMDLRQENGIAKVFLANMVHKVVDTAIQLHGALGYSLDTPLAAWYTHIRSQRLVDGPDEVHKWITGKNVIRAYKKDGTTAAAAGGDLL</sequence>
<feature type="domain" description="Acyl-CoA oxidase/dehydrogenase middle" evidence="9">
    <location>
        <begin position="130"/>
        <end position="221"/>
    </location>
</feature>
<dbReference type="PATRIC" id="fig|1280953.3.peg.2842"/>
<dbReference type="InterPro" id="IPR006091">
    <property type="entry name" value="Acyl-CoA_Oxase/DH_mid-dom"/>
</dbReference>
<dbReference type="InterPro" id="IPR009075">
    <property type="entry name" value="AcylCo_DH/oxidase_C"/>
</dbReference>